<sequence>MAAAIVAVVCSSGETKAEEVVSATDSRWLLSLCDVKLRSFVSVENGCIDRSQCGQSKALRSCCVAGEKGSVKADRWVFDAYDVTRRVEKLLTNLDVDACEVRTSSTPNPHVSYKTQSSKCTCTADDTQENNTVTAENGLAYLRPEE</sequence>
<reference evidence="2" key="1">
    <citation type="submission" date="2024-04" db="EMBL/GenBank/DDBJ databases">
        <title>Salinicola lusitanus LLJ914,a marine bacterium isolated from the Okinawa Trough.</title>
        <authorList>
            <person name="Li J."/>
        </authorList>
    </citation>
    <scope>NUCLEOTIDE SEQUENCE [LARGE SCALE GENOMIC DNA]</scope>
</reference>
<comment type="caution">
    <text evidence="1">The sequence shown here is derived from an EMBL/GenBank/DDBJ whole genome shotgun (WGS) entry which is preliminary data.</text>
</comment>
<protein>
    <submittedName>
        <fullName evidence="1">Uncharacterized protein</fullName>
    </submittedName>
</protein>
<dbReference type="EMBL" id="JBBPFD010000671">
    <property type="protein sequence ID" value="KAK7877829.1"/>
    <property type="molecule type" value="Genomic_DNA"/>
</dbReference>
<evidence type="ECO:0000313" key="2">
    <source>
        <dbReference type="Proteomes" id="UP001460270"/>
    </source>
</evidence>
<dbReference type="Proteomes" id="UP001460270">
    <property type="component" value="Unassembled WGS sequence"/>
</dbReference>
<accession>A0AAW0MFS7</accession>
<evidence type="ECO:0000313" key="1">
    <source>
        <dbReference type="EMBL" id="KAK7877829.1"/>
    </source>
</evidence>
<gene>
    <name evidence="1" type="ORF">WMY93_031516</name>
</gene>
<keyword evidence="2" id="KW-1185">Reference proteome</keyword>
<proteinExistence type="predicted"/>
<name>A0AAW0MFS7_9GOBI</name>
<organism evidence="1 2">
    <name type="scientific">Mugilogobius chulae</name>
    <name type="common">yellowstripe goby</name>
    <dbReference type="NCBI Taxonomy" id="88201"/>
    <lineage>
        <taxon>Eukaryota</taxon>
        <taxon>Metazoa</taxon>
        <taxon>Chordata</taxon>
        <taxon>Craniata</taxon>
        <taxon>Vertebrata</taxon>
        <taxon>Euteleostomi</taxon>
        <taxon>Actinopterygii</taxon>
        <taxon>Neopterygii</taxon>
        <taxon>Teleostei</taxon>
        <taxon>Neoteleostei</taxon>
        <taxon>Acanthomorphata</taxon>
        <taxon>Gobiaria</taxon>
        <taxon>Gobiiformes</taxon>
        <taxon>Gobioidei</taxon>
        <taxon>Gobiidae</taxon>
        <taxon>Gobionellinae</taxon>
        <taxon>Mugilogobius</taxon>
    </lineage>
</organism>
<dbReference type="AlphaFoldDB" id="A0AAW0MFS7"/>